<dbReference type="AlphaFoldDB" id="A0A6N2XBN5"/>
<protein>
    <submittedName>
        <fullName evidence="1">Uncharacterized protein</fullName>
    </submittedName>
</protein>
<sequence length="80" mass="9699">MYYTDLLSIMTCVFSLFDADFLCMIMRISIRVIIVYHSNCFIREILYILHRDILKIVYLLHNDYLNVSNKFFHRLLETSL</sequence>
<dbReference type="EMBL" id="CACRSZ010000089">
    <property type="protein sequence ID" value="VYT51575.1"/>
    <property type="molecule type" value="Genomic_DNA"/>
</dbReference>
<gene>
    <name evidence="1" type="ORF">BFLFYP10_04155</name>
</gene>
<accession>A0A6N2XBN5</accession>
<evidence type="ECO:0000313" key="1">
    <source>
        <dbReference type="EMBL" id="VYT51575.1"/>
    </source>
</evidence>
<organism evidence="1">
    <name type="scientific">Bacteroides faecis</name>
    <dbReference type="NCBI Taxonomy" id="674529"/>
    <lineage>
        <taxon>Bacteria</taxon>
        <taxon>Pseudomonadati</taxon>
        <taxon>Bacteroidota</taxon>
        <taxon>Bacteroidia</taxon>
        <taxon>Bacteroidales</taxon>
        <taxon>Bacteroidaceae</taxon>
        <taxon>Bacteroides</taxon>
    </lineage>
</organism>
<proteinExistence type="predicted"/>
<reference evidence="1" key="1">
    <citation type="submission" date="2019-11" db="EMBL/GenBank/DDBJ databases">
        <authorList>
            <person name="Feng L."/>
        </authorList>
    </citation>
    <scope>NUCLEOTIDE SEQUENCE</scope>
    <source>
        <strain evidence="1">BfaecisLFYP10</strain>
    </source>
</reference>
<name>A0A6N2XBN5_9BACE</name>